<organism evidence="8 9">
    <name type="scientific">Microvirga makkahensis</name>
    <dbReference type="NCBI Taxonomy" id="1128670"/>
    <lineage>
        <taxon>Bacteria</taxon>
        <taxon>Pseudomonadati</taxon>
        <taxon>Pseudomonadota</taxon>
        <taxon>Alphaproteobacteria</taxon>
        <taxon>Hyphomicrobiales</taxon>
        <taxon>Methylobacteriaceae</taxon>
        <taxon>Microvirga</taxon>
    </lineage>
</organism>
<evidence type="ECO:0000256" key="5">
    <source>
        <dbReference type="ARBA" id="ARBA00022729"/>
    </source>
</evidence>
<dbReference type="RefSeq" id="WP_160887582.1">
    <property type="nucleotide sequence ID" value="NZ_WURB01000025.1"/>
</dbReference>
<protein>
    <submittedName>
        <fullName evidence="8">Zinc ABC transporter solute-binding protein</fullName>
    </submittedName>
</protein>
<evidence type="ECO:0000256" key="6">
    <source>
        <dbReference type="RuleBase" id="RU003512"/>
    </source>
</evidence>
<name>A0A7X3MVP9_9HYPH</name>
<dbReference type="PRINTS" id="PR00691">
    <property type="entry name" value="ADHESINB"/>
</dbReference>
<reference evidence="8 9" key="2">
    <citation type="submission" date="2020-01" db="EMBL/GenBank/DDBJ databases">
        <title>Microvirga sp. nov., an arsenate reduction bacterium isolated from Tibet hotspring sediments.</title>
        <authorList>
            <person name="Xian W.-D."/>
            <person name="Li W.-J."/>
        </authorList>
    </citation>
    <scope>NUCLEOTIDE SEQUENCE [LARGE SCALE GENOMIC DNA]</scope>
    <source>
        <strain evidence="8 9">KCTC 23863</strain>
    </source>
</reference>
<dbReference type="GO" id="GO:0030313">
    <property type="term" value="C:cell envelope"/>
    <property type="evidence" value="ECO:0007669"/>
    <property type="project" value="UniProtKB-SubCell"/>
</dbReference>
<dbReference type="Proteomes" id="UP000436483">
    <property type="component" value="Unassembled WGS sequence"/>
</dbReference>
<keyword evidence="4" id="KW-0479">Metal-binding</keyword>
<feature type="signal peptide" evidence="7">
    <location>
        <begin position="1"/>
        <end position="27"/>
    </location>
</feature>
<dbReference type="Pfam" id="PF01297">
    <property type="entry name" value="ZnuA"/>
    <property type="match status" value="1"/>
</dbReference>
<dbReference type="SUPFAM" id="SSF53807">
    <property type="entry name" value="Helical backbone' metal receptor"/>
    <property type="match status" value="1"/>
</dbReference>
<comment type="caution">
    <text evidence="8">The sequence shown here is derived from an EMBL/GenBank/DDBJ whole genome shotgun (WGS) entry which is preliminary data.</text>
</comment>
<dbReference type="InterPro" id="IPR050492">
    <property type="entry name" value="Bact_metal-bind_prot9"/>
</dbReference>
<dbReference type="InterPro" id="IPR006129">
    <property type="entry name" value="AdhesinB"/>
</dbReference>
<dbReference type="PANTHER" id="PTHR42953:SF1">
    <property type="entry name" value="METAL-BINDING PROTEIN HI_0362-RELATED"/>
    <property type="match status" value="1"/>
</dbReference>
<dbReference type="GO" id="GO:0007155">
    <property type="term" value="P:cell adhesion"/>
    <property type="evidence" value="ECO:0007669"/>
    <property type="project" value="InterPro"/>
</dbReference>
<feature type="chain" id="PRO_5031501258" evidence="7">
    <location>
        <begin position="28"/>
        <end position="314"/>
    </location>
</feature>
<dbReference type="PANTHER" id="PTHR42953">
    <property type="entry name" value="HIGH-AFFINITY ZINC UPTAKE SYSTEM PROTEIN ZNUA-RELATED"/>
    <property type="match status" value="1"/>
</dbReference>
<sequence>MLTRRTAMAALVSATIALSWLSVPALAQAQKLKVVASFSILADLTSQVGGDRIEVSALVGPDGDAHVFSPKPADAKMVADARVVVMNGLGFEGWMNRLVRSSGSKAALVTASTGVKPLRNEEHVHGHGRGHDHAGHSHGEFDPHAWQDVANAKIYVRNIRDGLTKADPGGKEVYEANAKAYLARLDALDAEVKATVGSIPQERRKVITTHDAFGYFARAYGLEFLSPQGVSTDAEASAADVARIVRQIKAERIPAVFLENVSDPRLIERISKESGARIGGRLYSDALSGPQGSAGTYIDMIRSNVTEIAKALVS</sequence>
<proteinExistence type="inferred from homology"/>
<reference evidence="8 9" key="1">
    <citation type="submission" date="2019-12" db="EMBL/GenBank/DDBJ databases">
        <authorList>
            <person name="Yuan C.-G."/>
        </authorList>
    </citation>
    <scope>NUCLEOTIDE SEQUENCE [LARGE SCALE GENOMIC DNA]</scope>
    <source>
        <strain evidence="8 9">KCTC 23863</strain>
    </source>
</reference>
<comment type="subcellular location">
    <subcellularLocation>
        <location evidence="1">Cell envelope</location>
    </subcellularLocation>
</comment>
<evidence type="ECO:0000313" key="9">
    <source>
        <dbReference type="Proteomes" id="UP000436483"/>
    </source>
</evidence>
<dbReference type="AlphaFoldDB" id="A0A7X3MVP9"/>
<dbReference type="Gene3D" id="3.40.50.1980">
    <property type="entry name" value="Nitrogenase molybdenum iron protein domain"/>
    <property type="match status" value="2"/>
</dbReference>
<evidence type="ECO:0000313" key="8">
    <source>
        <dbReference type="EMBL" id="MXQ14034.1"/>
    </source>
</evidence>
<dbReference type="GO" id="GO:0046872">
    <property type="term" value="F:metal ion binding"/>
    <property type="evidence" value="ECO:0007669"/>
    <property type="project" value="UniProtKB-KW"/>
</dbReference>
<accession>A0A7X3MVP9</accession>
<dbReference type="OrthoDB" id="9793396at2"/>
<dbReference type="CDD" id="cd01137">
    <property type="entry name" value="PsaA"/>
    <property type="match status" value="1"/>
</dbReference>
<keyword evidence="9" id="KW-1185">Reference proteome</keyword>
<evidence type="ECO:0000256" key="7">
    <source>
        <dbReference type="SAM" id="SignalP"/>
    </source>
</evidence>
<dbReference type="EMBL" id="WURB01000025">
    <property type="protein sequence ID" value="MXQ14034.1"/>
    <property type="molecule type" value="Genomic_DNA"/>
</dbReference>
<dbReference type="PRINTS" id="PR00690">
    <property type="entry name" value="ADHESNFAMILY"/>
</dbReference>
<keyword evidence="3 6" id="KW-0813">Transport</keyword>
<evidence type="ECO:0000256" key="3">
    <source>
        <dbReference type="ARBA" id="ARBA00022448"/>
    </source>
</evidence>
<dbReference type="GO" id="GO:0030001">
    <property type="term" value="P:metal ion transport"/>
    <property type="evidence" value="ECO:0007669"/>
    <property type="project" value="InterPro"/>
</dbReference>
<dbReference type="InterPro" id="IPR006128">
    <property type="entry name" value="Lipoprotein_PsaA-like"/>
</dbReference>
<gene>
    <name evidence="8" type="ORF">GR328_21745</name>
</gene>
<dbReference type="InterPro" id="IPR006127">
    <property type="entry name" value="ZnuA-like"/>
</dbReference>
<keyword evidence="5 7" id="KW-0732">Signal</keyword>
<comment type="similarity">
    <text evidence="2 6">Belongs to the bacterial solute-binding protein 9 family.</text>
</comment>
<evidence type="ECO:0000256" key="2">
    <source>
        <dbReference type="ARBA" id="ARBA00011028"/>
    </source>
</evidence>
<evidence type="ECO:0000256" key="4">
    <source>
        <dbReference type="ARBA" id="ARBA00022723"/>
    </source>
</evidence>
<evidence type="ECO:0000256" key="1">
    <source>
        <dbReference type="ARBA" id="ARBA00004196"/>
    </source>
</evidence>